<evidence type="ECO:0000256" key="1">
    <source>
        <dbReference type="SAM" id="MobiDB-lite"/>
    </source>
</evidence>
<evidence type="ECO:0000313" key="3">
    <source>
        <dbReference type="Proteomes" id="UP000095280"/>
    </source>
</evidence>
<dbReference type="PROSITE" id="PS50222">
    <property type="entry name" value="EF_HAND_2"/>
    <property type="match status" value="1"/>
</dbReference>
<dbReference type="AlphaFoldDB" id="A0A1I8FPW1"/>
<dbReference type="InterPro" id="IPR002048">
    <property type="entry name" value="EF_hand_dom"/>
</dbReference>
<proteinExistence type="predicted"/>
<dbReference type="GO" id="GO:0005509">
    <property type="term" value="F:calcium ion binding"/>
    <property type="evidence" value="ECO:0007669"/>
    <property type="project" value="InterPro"/>
</dbReference>
<evidence type="ECO:0000259" key="2">
    <source>
        <dbReference type="PROSITE" id="PS50222"/>
    </source>
</evidence>
<accession>A0A1I8FPW1</accession>
<keyword evidence="3" id="KW-1185">Reference proteome</keyword>
<feature type="domain" description="EF-hand" evidence="2">
    <location>
        <begin position="58"/>
        <end position="93"/>
    </location>
</feature>
<reference evidence="4" key="1">
    <citation type="submission" date="2016-11" db="UniProtKB">
        <authorList>
            <consortium name="WormBaseParasite"/>
        </authorList>
    </citation>
    <scope>IDENTIFICATION</scope>
</reference>
<organism evidence="3 4">
    <name type="scientific">Macrostomum lignano</name>
    <dbReference type="NCBI Taxonomy" id="282301"/>
    <lineage>
        <taxon>Eukaryota</taxon>
        <taxon>Metazoa</taxon>
        <taxon>Spiralia</taxon>
        <taxon>Lophotrochozoa</taxon>
        <taxon>Platyhelminthes</taxon>
        <taxon>Rhabditophora</taxon>
        <taxon>Macrostomorpha</taxon>
        <taxon>Macrostomida</taxon>
        <taxon>Macrostomidae</taxon>
        <taxon>Macrostomum</taxon>
    </lineage>
</organism>
<dbReference type="InterPro" id="IPR018247">
    <property type="entry name" value="EF_Hand_1_Ca_BS"/>
</dbReference>
<dbReference type="Proteomes" id="UP000095280">
    <property type="component" value="Unplaced"/>
</dbReference>
<evidence type="ECO:0000313" key="4">
    <source>
        <dbReference type="WBParaSite" id="maker-unitig_43608-snap-gene-0.3-mRNA-1"/>
    </source>
</evidence>
<dbReference type="PROSITE" id="PS00018">
    <property type="entry name" value="EF_HAND_1"/>
    <property type="match status" value="1"/>
</dbReference>
<protein>
    <submittedName>
        <fullName evidence="4">EF-hand domain-containing protein</fullName>
    </submittedName>
</protein>
<sequence length="262" mass="29372">RPARVFTVDQQTIQLANSIGAVRAFSLPARRVLRGESKTEEDLQGLNDDPMTDLGFPASQQCLQSIAIILDRDGDGQIDITELMGGIRSYKRKMHRVQEMEKKVPYEETLIGRVNIKLERALEQQRKRQAALKAHLLQAAAAADMAKKSNRVRDNPTVQHQAVGLDRRSRLRISMQQSELPTEITGLGAGRLDNRAQAAQVSSVWRNATARRSRSQPRAITPERVWPRPRQCSTPEPDEPTASRAASGEPHQATKVNRHNLR</sequence>
<dbReference type="WBParaSite" id="maker-unitig_43608-snap-gene-0.3-mRNA-1">
    <property type="protein sequence ID" value="maker-unitig_43608-snap-gene-0.3-mRNA-1"/>
    <property type="gene ID" value="maker-unitig_43608-snap-gene-0.3"/>
</dbReference>
<feature type="region of interest" description="Disordered" evidence="1">
    <location>
        <begin position="207"/>
        <end position="262"/>
    </location>
</feature>
<name>A0A1I8FPW1_9PLAT</name>